<dbReference type="PIRSF" id="PIRSF001434">
    <property type="entry name" value="CGS"/>
    <property type="match status" value="1"/>
</dbReference>
<dbReference type="PANTHER" id="PTHR11808">
    <property type="entry name" value="TRANS-SULFURATION ENZYME FAMILY MEMBER"/>
    <property type="match status" value="1"/>
</dbReference>
<dbReference type="PANTHER" id="PTHR11808:SF85">
    <property type="entry name" value="CYSTATHIONINE GAMMA-LYASE-RELATED"/>
    <property type="match status" value="1"/>
</dbReference>
<dbReference type="InterPro" id="IPR015424">
    <property type="entry name" value="PyrdxlP-dep_Trfase"/>
</dbReference>
<evidence type="ECO:0000256" key="4">
    <source>
        <dbReference type="RuleBase" id="RU362118"/>
    </source>
</evidence>
<dbReference type="AlphaFoldDB" id="E8U3G3"/>
<dbReference type="PROSITE" id="PS00868">
    <property type="entry name" value="CYS_MET_METAB_PP"/>
    <property type="match status" value="1"/>
</dbReference>
<dbReference type="Gene3D" id="3.40.640.10">
    <property type="entry name" value="Type I PLP-dependent aspartate aminotransferase-like (Major domain)"/>
    <property type="match status" value="1"/>
</dbReference>
<evidence type="ECO:0000256" key="3">
    <source>
        <dbReference type="PIRSR" id="PIRSR001434-2"/>
    </source>
</evidence>
<keyword evidence="2 3" id="KW-0663">Pyridoxal phosphate</keyword>
<dbReference type="GO" id="GO:0019346">
    <property type="term" value="P:transsulfuration"/>
    <property type="evidence" value="ECO:0007669"/>
    <property type="project" value="InterPro"/>
</dbReference>
<dbReference type="GO" id="GO:0009086">
    <property type="term" value="P:methionine biosynthetic process"/>
    <property type="evidence" value="ECO:0007669"/>
    <property type="project" value="UniProtKB-ARBA"/>
</dbReference>
<keyword evidence="7" id="KW-1185">Reference proteome</keyword>
<dbReference type="eggNOG" id="COG0626">
    <property type="taxonomic scope" value="Bacteria"/>
</dbReference>
<dbReference type="GO" id="GO:0005737">
    <property type="term" value="C:cytoplasm"/>
    <property type="evidence" value="ECO:0007669"/>
    <property type="project" value="TreeGrafter"/>
</dbReference>
<dbReference type="KEGG" id="dmr:Deima_0170"/>
<dbReference type="RefSeq" id="WP_013555339.1">
    <property type="nucleotide sequence ID" value="NC_014958.1"/>
</dbReference>
<name>E8U3G3_DEIML</name>
<evidence type="ECO:0000313" key="7">
    <source>
        <dbReference type="Proteomes" id="UP000008635"/>
    </source>
</evidence>
<keyword evidence="6" id="KW-0456">Lyase</keyword>
<dbReference type="OrthoDB" id="54490at2"/>
<dbReference type="STRING" id="709986.Deima_0170"/>
<dbReference type="GO" id="GO:0003962">
    <property type="term" value="F:cystathionine gamma-synthase activity"/>
    <property type="evidence" value="ECO:0007669"/>
    <property type="project" value="UniProtKB-EC"/>
</dbReference>
<proteinExistence type="inferred from homology"/>
<evidence type="ECO:0000256" key="5">
    <source>
        <dbReference type="SAM" id="MobiDB-lite"/>
    </source>
</evidence>
<dbReference type="GO" id="GO:0004123">
    <property type="term" value="F:cystathionine gamma-lyase activity"/>
    <property type="evidence" value="ECO:0007669"/>
    <property type="project" value="TreeGrafter"/>
</dbReference>
<reference evidence="6 7" key="1">
    <citation type="journal article" date="2011" name="Stand. Genomic Sci.">
        <title>Complete genome sequence of Deinococcus maricopensis type strain (LB-34).</title>
        <authorList>
            <person name="Pukall R."/>
            <person name="Zeytun A."/>
            <person name="Lucas S."/>
            <person name="Lapidus A."/>
            <person name="Hammon N."/>
            <person name="Deshpande S."/>
            <person name="Nolan M."/>
            <person name="Cheng J.F."/>
            <person name="Pitluck S."/>
            <person name="Liolios K."/>
            <person name="Pagani I."/>
            <person name="Mikhailova N."/>
            <person name="Ivanova N."/>
            <person name="Mavromatis K."/>
            <person name="Pati A."/>
            <person name="Tapia R."/>
            <person name="Han C."/>
            <person name="Goodwin L."/>
            <person name="Chen A."/>
            <person name="Palaniappan K."/>
            <person name="Land M."/>
            <person name="Hauser L."/>
            <person name="Chang Y.J."/>
            <person name="Jeffries C.D."/>
            <person name="Brambilla E.M."/>
            <person name="Rohde M."/>
            <person name="Goker M."/>
            <person name="Detter J.C."/>
            <person name="Woyke T."/>
            <person name="Bristow J."/>
            <person name="Eisen J.A."/>
            <person name="Markowitz V."/>
            <person name="Hugenholtz P."/>
            <person name="Kyrpides N.C."/>
            <person name="Klenk H.P."/>
        </authorList>
    </citation>
    <scope>NUCLEOTIDE SEQUENCE [LARGE SCALE GENOMIC DNA]</scope>
    <source>
        <strain evidence="7">DSM 21211 / LMG 22137 / NRRL B-23946 / LB-34</strain>
    </source>
</reference>
<dbReference type="CDD" id="cd00614">
    <property type="entry name" value="CGS_like"/>
    <property type="match status" value="1"/>
</dbReference>
<dbReference type="EMBL" id="CP002454">
    <property type="protein sequence ID" value="ADV65834.1"/>
    <property type="molecule type" value="Genomic_DNA"/>
</dbReference>
<dbReference type="SUPFAM" id="SSF53383">
    <property type="entry name" value="PLP-dependent transferases"/>
    <property type="match status" value="1"/>
</dbReference>
<dbReference type="FunFam" id="3.90.1150.10:FF:000033">
    <property type="entry name" value="Cystathionine gamma-synthase"/>
    <property type="match status" value="1"/>
</dbReference>
<protein>
    <submittedName>
        <fullName evidence="6">Cystathionine gamma-synthase</fullName>
        <ecNumber evidence="6">2.5.1.48</ecNumber>
        <ecNumber evidence="6">4.4.1.11</ecNumber>
    </submittedName>
</protein>
<dbReference type="InterPro" id="IPR054542">
    <property type="entry name" value="Cys_met_metab_PP"/>
</dbReference>
<keyword evidence="6" id="KW-0808">Transferase</keyword>
<dbReference type="FunFam" id="3.40.640.10:FF:000046">
    <property type="entry name" value="Cystathionine gamma-lyase"/>
    <property type="match status" value="1"/>
</dbReference>
<dbReference type="InterPro" id="IPR000277">
    <property type="entry name" value="Cys/Met-Metab_PyrdxlP-dep_enz"/>
</dbReference>
<reference evidence="7" key="2">
    <citation type="submission" date="2011-01" db="EMBL/GenBank/DDBJ databases">
        <title>The complete genome of Deinococcus maricopensis DSM 21211.</title>
        <authorList>
            <consortium name="US DOE Joint Genome Institute (JGI-PGF)"/>
            <person name="Lucas S."/>
            <person name="Copeland A."/>
            <person name="Lapidus A."/>
            <person name="Goodwin L."/>
            <person name="Pitluck S."/>
            <person name="Kyrpides N."/>
            <person name="Mavromatis K."/>
            <person name="Pagani I."/>
            <person name="Ivanova N."/>
            <person name="Ovchinnikova G."/>
            <person name="Zeytun A."/>
            <person name="Detter J.C."/>
            <person name="Han C."/>
            <person name="Land M."/>
            <person name="Hauser L."/>
            <person name="Markowitz V."/>
            <person name="Cheng J.-F."/>
            <person name="Hugenholtz P."/>
            <person name="Woyke T."/>
            <person name="Wu D."/>
            <person name="Pukall R."/>
            <person name="Gehrich-Schroeter G."/>
            <person name="Brambilla E."/>
            <person name="Klenk H.-P."/>
            <person name="Eisen J.A."/>
        </authorList>
    </citation>
    <scope>NUCLEOTIDE SEQUENCE [LARGE SCALE GENOMIC DNA]</scope>
    <source>
        <strain evidence="7">DSM 21211 / LMG 22137 / NRRL B-23946 / LB-34</strain>
    </source>
</reference>
<dbReference type="EC" id="2.5.1.48" evidence="6"/>
<dbReference type="Proteomes" id="UP000008635">
    <property type="component" value="Chromosome"/>
</dbReference>
<sequence>MKPRTLSVHAGQHPDPQTGALTTPVYQSSTFSYFTAEQGRQRFAGETPGFFYSRMGNPTTHTLEAKLAALEGAEDALAVASGMAALSSVAYGLLSHGDEVAFIDPLYGGSDAFLQNTLPRAGMHVTRYRDEHDLAQNIKPNTRLIIFEPLTNPTLTVIDTDAVVAVARRVGALTLADNTFLTPYLFRPLERGVDLVMHSATKYLSGHGDLIAGVVAGRRELLTPIRTIGLKHLGAPLGPQEAYLLLRGIKTLPLRMDAHSEAALAVAEYLSAHPKVTRTYYPGLSSHPGHATLAAQVAQFSGVMAIDIGGDAGAAARFLDHLQLFVQAVSLGDVESLACHPATTTHAAMKAEHRAGAGVTDGLVRLSIGIEDADDLIADLAQALEYV</sequence>
<dbReference type="InterPro" id="IPR015422">
    <property type="entry name" value="PyrdxlP-dep_Trfase_small"/>
</dbReference>
<dbReference type="EC" id="4.4.1.11" evidence="6"/>
<organism evidence="6 7">
    <name type="scientific">Deinococcus maricopensis (strain DSM 21211 / LMG 22137 / NRRL B-23946 / LB-34)</name>
    <dbReference type="NCBI Taxonomy" id="709986"/>
    <lineage>
        <taxon>Bacteria</taxon>
        <taxon>Thermotogati</taxon>
        <taxon>Deinococcota</taxon>
        <taxon>Deinococci</taxon>
        <taxon>Deinococcales</taxon>
        <taxon>Deinococcaceae</taxon>
        <taxon>Deinococcus</taxon>
    </lineage>
</organism>
<evidence type="ECO:0000256" key="1">
    <source>
        <dbReference type="ARBA" id="ARBA00001933"/>
    </source>
</evidence>
<dbReference type="HOGENOM" id="CLU_018986_2_0_0"/>
<dbReference type="GO" id="GO:0030170">
    <property type="term" value="F:pyridoxal phosphate binding"/>
    <property type="evidence" value="ECO:0007669"/>
    <property type="project" value="InterPro"/>
</dbReference>
<comment type="similarity">
    <text evidence="4">Belongs to the trans-sulfuration enzymes family.</text>
</comment>
<evidence type="ECO:0000256" key="2">
    <source>
        <dbReference type="ARBA" id="ARBA00022898"/>
    </source>
</evidence>
<accession>E8U3G3</accession>
<comment type="cofactor">
    <cofactor evidence="1 4">
        <name>pyridoxal 5'-phosphate</name>
        <dbReference type="ChEBI" id="CHEBI:597326"/>
    </cofactor>
</comment>
<feature type="modified residue" description="N6-(pyridoxal phosphate)lysine" evidence="3">
    <location>
        <position position="202"/>
    </location>
</feature>
<dbReference type="InterPro" id="IPR015421">
    <property type="entry name" value="PyrdxlP-dep_Trfase_major"/>
</dbReference>
<feature type="region of interest" description="Disordered" evidence="5">
    <location>
        <begin position="1"/>
        <end position="20"/>
    </location>
</feature>
<dbReference type="Gene3D" id="3.90.1150.10">
    <property type="entry name" value="Aspartate Aminotransferase, domain 1"/>
    <property type="match status" value="1"/>
</dbReference>
<gene>
    <name evidence="6" type="ordered locus">Deima_0170</name>
</gene>
<dbReference type="GO" id="GO:0018826">
    <property type="term" value="F:methionine gamma-lyase activity"/>
    <property type="evidence" value="ECO:0007669"/>
    <property type="project" value="UniProtKB-EC"/>
</dbReference>
<dbReference type="Pfam" id="PF01053">
    <property type="entry name" value="Cys_Met_Meta_PP"/>
    <property type="match status" value="1"/>
</dbReference>
<dbReference type="GO" id="GO:0019343">
    <property type="term" value="P:cysteine biosynthetic process via cystathionine"/>
    <property type="evidence" value="ECO:0007669"/>
    <property type="project" value="TreeGrafter"/>
</dbReference>
<evidence type="ECO:0000313" key="6">
    <source>
        <dbReference type="EMBL" id="ADV65834.1"/>
    </source>
</evidence>